<dbReference type="EMBL" id="JACAZI010000015">
    <property type="protein sequence ID" value="KAF7344125.1"/>
    <property type="molecule type" value="Genomic_DNA"/>
</dbReference>
<sequence>MASAPAPALPNVQLSYGPMLIGVFFNMILFGVLVGQTVTYYQLYKRDPAWMRLFVGFLFFVECANTALDMAMMYQPLILEYGQKPVFFPTVFMTEPLCVVLVSMPIQIFFAWRIHQLTKSLWIPIIISVLAIASFAGGVWTATMVQILRQFAKKPLLHNPALLWFLASCVADILITVSLVMTLSKKKTGFAATDSVLDKIIRTTIQTGAITALFSILDVACFMILPHYAVYVKCMVADFVWDLSLSKLYSNCLMSTLNARQKLNSASHQSTFQQRRSVVLSPARSGGSGKHESFLDTSTGPLGSVTYDGGEDHHGHVSDLEYGIHMTKIVERMEDPIPPPAAGQ</sequence>
<keyword evidence="1" id="KW-0472">Membrane</keyword>
<feature type="domain" description="DUF6534" evidence="2">
    <location>
        <begin position="168"/>
        <end position="261"/>
    </location>
</feature>
<dbReference type="Pfam" id="PF20152">
    <property type="entry name" value="DUF6534"/>
    <property type="match status" value="1"/>
</dbReference>
<feature type="transmembrane region" description="Helical" evidence="1">
    <location>
        <begin position="121"/>
        <end position="142"/>
    </location>
</feature>
<evidence type="ECO:0000313" key="3">
    <source>
        <dbReference type="EMBL" id="KAF7344125.1"/>
    </source>
</evidence>
<evidence type="ECO:0000256" key="1">
    <source>
        <dbReference type="SAM" id="Phobius"/>
    </source>
</evidence>
<dbReference type="OrthoDB" id="3265526at2759"/>
<evidence type="ECO:0000313" key="4">
    <source>
        <dbReference type="Proteomes" id="UP000620124"/>
    </source>
</evidence>
<feature type="transmembrane region" description="Helical" evidence="1">
    <location>
        <begin position="86"/>
        <end position="109"/>
    </location>
</feature>
<protein>
    <recommendedName>
        <fullName evidence="2">DUF6534 domain-containing protein</fullName>
    </recommendedName>
</protein>
<gene>
    <name evidence="3" type="ORF">MVEN_01702400</name>
</gene>
<organism evidence="3 4">
    <name type="scientific">Mycena venus</name>
    <dbReference type="NCBI Taxonomy" id="2733690"/>
    <lineage>
        <taxon>Eukaryota</taxon>
        <taxon>Fungi</taxon>
        <taxon>Dikarya</taxon>
        <taxon>Basidiomycota</taxon>
        <taxon>Agaricomycotina</taxon>
        <taxon>Agaricomycetes</taxon>
        <taxon>Agaricomycetidae</taxon>
        <taxon>Agaricales</taxon>
        <taxon>Marasmiineae</taxon>
        <taxon>Mycenaceae</taxon>
        <taxon>Mycena</taxon>
    </lineage>
</organism>
<dbReference type="PANTHER" id="PTHR40465">
    <property type="entry name" value="CHROMOSOME 1, WHOLE GENOME SHOTGUN SEQUENCE"/>
    <property type="match status" value="1"/>
</dbReference>
<feature type="transmembrane region" description="Helical" evidence="1">
    <location>
        <begin position="204"/>
        <end position="225"/>
    </location>
</feature>
<comment type="caution">
    <text evidence="3">The sequence shown here is derived from an EMBL/GenBank/DDBJ whole genome shotgun (WGS) entry which is preliminary data.</text>
</comment>
<dbReference type="PANTHER" id="PTHR40465:SF1">
    <property type="entry name" value="DUF6534 DOMAIN-CONTAINING PROTEIN"/>
    <property type="match status" value="1"/>
</dbReference>
<feature type="transmembrane region" description="Helical" evidence="1">
    <location>
        <begin position="53"/>
        <end position="74"/>
    </location>
</feature>
<feature type="transmembrane region" description="Helical" evidence="1">
    <location>
        <begin position="162"/>
        <end position="183"/>
    </location>
</feature>
<accession>A0A8H7CNC5</accession>
<reference evidence="3" key="1">
    <citation type="submission" date="2020-05" db="EMBL/GenBank/DDBJ databases">
        <title>Mycena genomes resolve the evolution of fungal bioluminescence.</title>
        <authorList>
            <person name="Tsai I.J."/>
        </authorList>
    </citation>
    <scope>NUCLEOTIDE SEQUENCE</scope>
    <source>
        <strain evidence="3">CCC161011</strain>
    </source>
</reference>
<proteinExistence type="predicted"/>
<dbReference type="AlphaFoldDB" id="A0A8H7CNC5"/>
<keyword evidence="1" id="KW-1133">Transmembrane helix</keyword>
<feature type="transmembrane region" description="Helical" evidence="1">
    <location>
        <begin position="20"/>
        <end position="41"/>
    </location>
</feature>
<name>A0A8H7CNC5_9AGAR</name>
<evidence type="ECO:0000259" key="2">
    <source>
        <dbReference type="Pfam" id="PF20152"/>
    </source>
</evidence>
<keyword evidence="1" id="KW-0812">Transmembrane</keyword>
<dbReference type="InterPro" id="IPR045339">
    <property type="entry name" value="DUF6534"/>
</dbReference>
<keyword evidence="4" id="KW-1185">Reference proteome</keyword>
<dbReference type="Proteomes" id="UP000620124">
    <property type="component" value="Unassembled WGS sequence"/>
</dbReference>